<organism evidence="9 10">
    <name type="scientific">Actinacidiphila oryziradicis</name>
    <dbReference type="NCBI Taxonomy" id="2571141"/>
    <lineage>
        <taxon>Bacteria</taxon>
        <taxon>Bacillati</taxon>
        <taxon>Actinomycetota</taxon>
        <taxon>Actinomycetes</taxon>
        <taxon>Kitasatosporales</taxon>
        <taxon>Streptomycetaceae</taxon>
        <taxon>Actinacidiphila</taxon>
    </lineage>
</organism>
<evidence type="ECO:0000259" key="8">
    <source>
        <dbReference type="PROSITE" id="PS50928"/>
    </source>
</evidence>
<protein>
    <submittedName>
        <fullName evidence="9">Sugar ABC transporter permease</fullName>
    </submittedName>
</protein>
<evidence type="ECO:0000313" key="9">
    <source>
        <dbReference type="EMBL" id="TKA10353.1"/>
    </source>
</evidence>
<evidence type="ECO:0000256" key="2">
    <source>
        <dbReference type="ARBA" id="ARBA00022448"/>
    </source>
</evidence>
<reference evidence="9 10" key="1">
    <citation type="submission" date="2019-04" db="EMBL/GenBank/DDBJ databases">
        <title>Streptomyces oryziradicis sp. nov., a novel actinomycete isolated from rhizosphere soil of rice (Oryza sativa L.).</title>
        <authorList>
            <person name="Li C."/>
        </authorList>
    </citation>
    <scope>NUCLEOTIDE SEQUENCE [LARGE SCALE GENOMIC DNA]</scope>
    <source>
        <strain evidence="9 10">NEAU-C40</strain>
    </source>
</reference>
<dbReference type="OrthoDB" id="9804439at2"/>
<dbReference type="GO" id="GO:0055085">
    <property type="term" value="P:transmembrane transport"/>
    <property type="evidence" value="ECO:0007669"/>
    <property type="project" value="InterPro"/>
</dbReference>
<dbReference type="AlphaFoldDB" id="A0A4U0SM51"/>
<dbReference type="PANTHER" id="PTHR30193:SF37">
    <property type="entry name" value="INNER MEMBRANE ABC TRANSPORTER PERMEASE PROTEIN YCJO"/>
    <property type="match status" value="1"/>
</dbReference>
<dbReference type="InterPro" id="IPR000515">
    <property type="entry name" value="MetI-like"/>
</dbReference>
<evidence type="ECO:0000313" key="10">
    <source>
        <dbReference type="Proteomes" id="UP000305778"/>
    </source>
</evidence>
<keyword evidence="4 7" id="KW-0812">Transmembrane</keyword>
<dbReference type="InterPro" id="IPR035906">
    <property type="entry name" value="MetI-like_sf"/>
</dbReference>
<feature type="transmembrane region" description="Helical" evidence="7">
    <location>
        <begin position="212"/>
        <end position="232"/>
    </location>
</feature>
<accession>A0A4U0SM51</accession>
<dbReference type="CDD" id="cd06261">
    <property type="entry name" value="TM_PBP2"/>
    <property type="match status" value="1"/>
</dbReference>
<evidence type="ECO:0000256" key="5">
    <source>
        <dbReference type="ARBA" id="ARBA00022989"/>
    </source>
</evidence>
<comment type="similarity">
    <text evidence="7">Belongs to the binding-protein-dependent transport system permease family.</text>
</comment>
<comment type="caution">
    <text evidence="9">The sequence shown here is derived from an EMBL/GenBank/DDBJ whole genome shotgun (WGS) entry which is preliminary data.</text>
</comment>
<gene>
    <name evidence="9" type="ORF">FCI23_17850</name>
</gene>
<dbReference type="GO" id="GO:0005886">
    <property type="term" value="C:plasma membrane"/>
    <property type="evidence" value="ECO:0007669"/>
    <property type="project" value="UniProtKB-SubCell"/>
</dbReference>
<keyword evidence="6 7" id="KW-0472">Membrane</keyword>
<dbReference type="Pfam" id="PF00528">
    <property type="entry name" value="BPD_transp_1"/>
    <property type="match status" value="1"/>
</dbReference>
<feature type="transmembrane region" description="Helical" evidence="7">
    <location>
        <begin position="139"/>
        <end position="160"/>
    </location>
</feature>
<proteinExistence type="inferred from homology"/>
<dbReference type="SUPFAM" id="SSF161098">
    <property type="entry name" value="MetI-like"/>
    <property type="match status" value="1"/>
</dbReference>
<sequence>MGVYTIGYGLLLSLARWNGFTPHWTWVGTANYLDLLYRDPTIAPIVRSAALRTLVVMIAVPALAVAVGFPLAVLLNRITRLRAVFRTVYFLPYITAGIAVYYAWTYVLQPDSSLNYLLKHLGLGSLSQPQGFLGNPATALPTLIVVMSWSAIPVAMLLYLTGLQAVDSSVLDAAAIDGAGGLRTMTAVIWPLLRPITAAVVMLNMRDALQGFQIFLVMTNGGPGGHTTVLGLESYNLAFVNALKPTLGLASALGWLLFVAALLLSALNVRVLRSRT</sequence>
<keyword evidence="10" id="KW-1185">Reference proteome</keyword>
<dbReference type="EMBL" id="SUMC01000015">
    <property type="protein sequence ID" value="TKA10353.1"/>
    <property type="molecule type" value="Genomic_DNA"/>
</dbReference>
<dbReference type="InterPro" id="IPR051393">
    <property type="entry name" value="ABC_transporter_permease"/>
</dbReference>
<dbReference type="Proteomes" id="UP000305778">
    <property type="component" value="Unassembled WGS sequence"/>
</dbReference>
<dbReference type="Gene3D" id="1.10.3720.10">
    <property type="entry name" value="MetI-like"/>
    <property type="match status" value="1"/>
</dbReference>
<evidence type="ECO:0000256" key="7">
    <source>
        <dbReference type="RuleBase" id="RU363032"/>
    </source>
</evidence>
<evidence type="ECO:0000256" key="3">
    <source>
        <dbReference type="ARBA" id="ARBA00022475"/>
    </source>
</evidence>
<dbReference type="PANTHER" id="PTHR30193">
    <property type="entry name" value="ABC TRANSPORTER PERMEASE PROTEIN"/>
    <property type="match status" value="1"/>
</dbReference>
<name>A0A4U0SM51_9ACTN</name>
<comment type="subcellular location">
    <subcellularLocation>
        <location evidence="1 7">Cell membrane</location>
        <topology evidence="1 7">Multi-pass membrane protein</topology>
    </subcellularLocation>
</comment>
<keyword evidence="2 7" id="KW-0813">Transport</keyword>
<evidence type="ECO:0000256" key="4">
    <source>
        <dbReference type="ARBA" id="ARBA00022692"/>
    </source>
</evidence>
<feature type="transmembrane region" description="Helical" evidence="7">
    <location>
        <begin position="87"/>
        <end position="104"/>
    </location>
</feature>
<feature type="domain" description="ABC transmembrane type-1" evidence="8">
    <location>
        <begin position="50"/>
        <end position="268"/>
    </location>
</feature>
<keyword evidence="3" id="KW-1003">Cell membrane</keyword>
<feature type="transmembrane region" description="Helical" evidence="7">
    <location>
        <begin position="252"/>
        <end position="272"/>
    </location>
</feature>
<evidence type="ECO:0000256" key="6">
    <source>
        <dbReference type="ARBA" id="ARBA00023136"/>
    </source>
</evidence>
<evidence type="ECO:0000256" key="1">
    <source>
        <dbReference type="ARBA" id="ARBA00004651"/>
    </source>
</evidence>
<dbReference type="PROSITE" id="PS50928">
    <property type="entry name" value="ABC_TM1"/>
    <property type="match status" value="1"/>
</dbReference>
<feature type="transmembrane region" description="Helical" evidence="7">
    <location>
        <begin position="54"/>
        <end position="75"/>
    </location>
</feature>
<keyword evidence="5 7" id="KW-1133">Transmembrane helix</keyword>